<gene>
    <name evidence="1" type="ORF">SBOR_8730</name>
</gene>
<dbReference type="OrthoDB" id="4579506at2759"/>
<name>W9C7P6_SCLBF</name>
<proteinExistence type="predicted"/>
<dbReference type="Gene3D" id="1.20.5.340">
    <property type="match status" value="1"/>
</dbReference>
<dbReference type="HOGENOM" id="CLU_1107664_0_0_1"/>
<evidence type="ECO:0000313" key="2">
    <source>
        <dbReference type="Proteomes" id="UP000019487"/>
    </source>
</evidence>
<comment type="caution">
    <text evidence="1">The sequence shown here is derived from an EMBL/GenBank/DDBJ whole genome shotgun (WGS) entry which is preliminary data.</text>
</comment>
<keyword evidence="2" id="KW-1185">Reference proteome</keyword>
<dbReference type="Proteomes" id="UP000019487">
    <property type="component" value="Unassembled WGS sequence"/>
</dbReference>
<organism evidence="1 2">
    <name type="scientific">Sclerotinia borealis (strain F-4128)</name>
    <dbReference type="NCBI Taxonomy" id="1432307"/>
    <lineage>
        <taxon>Eukaryota</taxon>
        <taxon>Fungi</taxon>
        <taxon>Dikarya</taxon>
        <taxon>Ascomycota</taxon>
        <taxon>Pezizomycotina</taxon>
        <taxon>Leotiomycetes</taxon>
        <taxon>Helotiales</taxon>
        <taxon>Sclerotiniaceae</taxon>
        <taxon>Sclerotinia</taxon>
    </lineage>
</organism>
<dbReference type="EMBL" id="AYSA01000567">
    <property type="protein sequence ID" value="ESZ90889.1"/>
    <property type="molecule type" value="Genomic_DNA"/>
</dbReference>
<protein>
    <submittedName>
        <fullName evidence="1">Uncharacterized protein</fullName>
    </submittedName>
</protein>
<dbReference type="AlphaFoldDB" id="W9C7P6"/>
<evidence type="ECO:0000313" key="1">
    <source>
        <dbReference type="EMBL" id="ESZ90889.1"/>
    </source>
</evidence>
<sequence length="251" mass="28181">MPSQNYTQVHFDFPLLSAPPPNIQTPNSRNMADAINKITEDNYNSMATSLTKMTESINTKFQEFHNKQEDISRNAIPSMTLLERISNKLTSIDTRLTGMETKLTDKINGLETRFTLMETQLTDVTNRTISVETKVENVETNMGGLKVEMKNQFAIQNKLSAAHQHNSAARVSNRFFVNKPDDTLYNLLCVDLDEPDVIGQPLSNVPEGKEALMNLTRPEMIQLIKALGQETTGSTRAQVKSQLLIAFGFNQ</sequence>
<reference evidence="1 2" key="1">
    <citation type="journal article" date="2014" name="Genome Announc.">
        <title>Draft genome sequence of Sclerotinia borealis, a psychrophilic plant pathogenic fungus.</title>
        <authorList>
            <person name="Mardanov A.V."/>
            <person name="Beletsky A.V."/>
            <person name="Kadnikov V.V."/>
            <person name="Ignatov A.N."/>
            <person name="Ravin N.V."/>
        </authorList>
    </citation>
    <scope>NUCLEOTIDE SEQUENCE [LARGE SCALE GENOMIC DNA]</scope>
    <source>
        <strain evidence="2">F-4157</strain>
    </source>
</reference>
<accession>W9C7P6</accession>